<protein>
    <recommendedName>
        <fullName evidence="5">Heavy-metal chelation domain-containing protein</fullName>
    </recommendedName>
</protein>
<dbReference type="Pfam" id="PF13938">
    <property type="entry name" value="DUF4213"/>
    <property type="match status" value="1"/>
</dbReference>
<dbReference type="OrthoDB" id="40399at2157"/>
<proteinExistence type="predicted"/>
<evidence type="ECO:0000259" key="1">
    <source>
        <dbReference type="Pfam" id="PF04016"/>
    </source>
</evidence>
<dbReference type="Pfam" id="PF04016">
    <property type="entry name" value="DUF364"/>
    <property type="match status" value="1"/>
</dbReference>
<evidence type="ECO:0000259" key="2">
    <source>
        <dbReference type="Pfam" id="PF13938"/>
    </source>
</evidence>
<dbReference type="Gene3D" id="3.40.50.11590">
    <property type="match status" value="1"/>
</dbReference>
<dbReference type="SUPFAM" id="SSF159713">
    <property type="entry name" value="Dhaf3308-like"/>
    <property type="match status" value="1"/>
</dbReference>
<evidence type="ECO:0008006" key="5">
    <source>
        <dbReference type="Google" id="ProtNLM"/>
    </source>
</evidence>
<gene>
    <name evidence="3" type="ORF">APY94_08130</name>
</gene>
<dbReference type="EMBL" id="LLYW01000028">
    <property type="protein sequence ID" value="KUH32908.1"/>
    <property type="molecule type" value="Genomic_DNA"/>
</dbReference>
<reference evidence="3 4" key="1">
    <citation type="submission" date="2015-10" db="EMBL/GenBank/DDBJ databases">
        <title>Draft genome sequence of Thermococcus celericrescens strain DSM 17994.</title>
        <authorList>
            <person name="Hong S.-J."/>
            <person name="Park C.-E."/>
            <person name="Shin J.-H."/>
        </authorList>
    </citation>
    <scope>NUCLEOTIDE SEQUENCE [LARGE SCALE GENOMIC DNA]</scope>
    <source>
        <strain evidence="3 4">DSM 17994</strain>
    </source>
</reference>
<dbReference type="Gene3D" id="3.30.390.100">
    <property type="match status" value="1"/>
</dbReference>
<name>A0A100XX87_9EURY</name>
<evidence type="ECO:0000313" key="4">
    <source>
        <dbReference type="Proteomes" id="UP000053462"/>
    </source>
</evidence>
<evidence type="ECO:0000313" key="3">
    <source>
        <dbReference type="EMBL" id="KUH32908.1"/>
    </source>
</evidence>
<keyword evidence="4" id="KW-1185">Reference proteome</keyword>
<dbReference type="Proteomes" id="UP000053462">
    <property type="component" value="Unassembled WGS sequence"/>
</dbReference>
<dbReference type="InterPro" id="IPR025251">
    <property type="entry name" value="DUF4213"/>
</dbReference>
<dbReference type="RefSeq" id="WP_058939156.1">
    <property type="nucleotide sequence ID" value="NZ_LLYW01000028.1"/>
</dbReference>
<dbReference type="STRING" id="227598.APY94_08130"/>
<comment type="caution">
    <text evidence="3">The sequence shown here is derived from an EMBL/GenBank/DDBJ whole genome shotgun (WGS) entry which is preliminary data.</text>
</comment>
<dbReference type="InterPro" id="IPR007161">
    <property type="entry name" value="DUF364"/>
</dbReference>
<sequence>MLLAEFKKKALRLIDEELKVLDFSFGLPYTYVLIEGKRGKALGVAMTLPEEIQRFDNSIEELALEAFIEKADSLNVIERSLGLAAINAVSQYYIDLGSAKWIDAVELLDGDIEKVAVIGNMPPIVRALRERGFKLYVFERNPKLWDRETLSDSLEYWLLPEVDAVMASASCMINGTLDMLLDRAKNARIFLLTGPTGQVLPEFLQGTGVTHVASMKVVNIEKAILQLKFGCFKGFSDESRKYVLEI</sequence>
<feature type="domain" description="Putative heavy-metal chelation" evidence="1">
    <location>
        <begin position="109"/>
        <end position="237"/>
    </location>
</feature>
<dbReference type="AlphaFoldDB" id="A0A100XX87"/>
<organism evidence="3 4">
    <name type="scientific">Thermococcus celericrescens</name>
    <dbReference type="NCBI Taxonomy" id="227598"/>
    <lineage>
        <taxon>Archaea</taxon>
        <taxon>Methanobacteriati</taxon>
        <taxon>Methanobacteriota</taxon>
        <taxon>Thermococci</taxon>
        <taxon>Thermococcales</taxon>
        <taxon>Thermococcaceae</taxon>
        <taxon>Thermococcus</taxon>
    </lineage>
</organism>
<accession>A0A100XX87</accession>
<feature type="domain" description="DUF4213" evidence="2">
    <location>
        <begin position="11"/>
        <end position="90"/>
    </location>
</feature>